<evidence type="ECO:0000256" key="9">
    <source>
        <dbReference type="ARBA" id="ARBA00038929"/>
    </source>
</evidence>
<dbReference type="Gene3D" id="3.20.20.80">
    <property type="entry name" value="Glycosidases"/>
    <property type="match status" value="1"/>
</dbReference>
<dbReference type="SUPFAM" id="SSF51445">
    <property type="entry name" value="(Trans)glycosidases"/>
    <property type="match status" value="1"/>
</dbReference>
<evidence type="ECO:0000256" key="2">
    <source>
        <dbReference type="ARBA" id="ARBA00005641"/>
    </source>
</evidence>
<evidence type="ECO:0000256" key="4">
    <source>
        <dbReference type="ARBA" id="ARBA00022729"/>
    </source>
</evidence>
<dbReference type="GO" id="GO:0071555">
    <property type="term" value="P:cell wall organization"/>
    <property type="evidence" value="ECO:0007669"/>
    <property type="project" value="UniProtKB-KW"/>
</dbReference>
<evidence type="ECO:0000256" key="1">
    <source>
        <dbReference type="ARBA" id="ARBA00004613"/>
    </source>
</evidence>
<comment type="caution">
    <text evidence="12">The sequence shown here is derived from an EMBL/GenBank/DDBJ whole genome shotgun (WGS) entry which is preliminary data.</text>
</comment>
<dbReference type="EMBL" id="ML978128">
    <property type="protein sequence ID" value="KAF2097519.1"/>
    <property type="molecule type" value="Genomic_DNA"/>
</dbReference>
<comment type="similarity">
    <text evidence="2 10">Belongs to the glycosyl hydrolase 5 (cellulase A) family.</text>
</comment>
<organism evidence="12 13">
    <name type="scientific">Rhizodiscina lignyota</name>
    <dbReference type="NCBI Taxonomy" id="1504668"/>
    <lineage>
        <taxon>Eukaryota</taxon>
        <taxon>Fungi</taxon>
        <taxon>Dikarya</taxon>
        <taxon>Ascomycota</taxon>
        <taxon>Pezizomycotina</taxon>
        <taxon>Dothideomycetes</taxon>
        <taxon>Pleosporomycetidae</taxon>
        <taxon>Aulographales</taxon>
        <taxon>Rhizodiscinaceae</taxon>
        <taxon>Rhizodiscina</taxon>
    </lineage>
</organism>
<keyword evidence="4" id="KW-0732">Signal</keyword>
<dbReference type="PANTHER" id="PTHR31297">
    <property type="entry name" value="GLUCAN ENDO-1,6-BETA-GLUCOSIDASE B"/>
    <property type="match status" value="1"/>
</dbReference>
<dbReference type="GO" id="GO:0009251">
    <property type="term" value="P:glucan catabolic process"/>
    <property type="evidence" value="ECO:0007669"/>
    <property type="project" value="TreeGrafter"/>
</dbReference>
<dbReference type="InterPro" id="IPR001547">
    <property type="entry name" value="Glyco_hydro_5"/>
</dbReference>
<dbReference type="GO" id="GO:0004338">
    <property type="term" value="F:glucan exo-1,3-beta-glucosidase activity"/>
    <property type="evidence" value="ECO:0007669"/>
    <property type="project" value="UniProtKB-EC"/>
</dbReference>
<dbReference type="Pfam" id="PF00150">
    <property type="entry name" value="Cellulase"/>
    <property type="match status" value="1"/>
</dbReference>
<evidence type="ECO:0000313" key="12">
    <source>
        <dbReference type="EMBL" id="KAF2097519.1"/>
    </source>
</evidence>
<dbReference type="InterPro" id="IPR050386">
    <property type="entry name" value="Glycosyl_hydrolase_5"/>
</dbReference>
<evidence type="ECO:0000256" key="10">
    <source>
        <dbReference type="RuleBase" id="RU361153"/>
    </source>
</evidence>
<gene>
    <name evidence="12" type="ORF">NA57DRAFT_41341</name>
</gene>
<accession>A0A9P4IEE4</accession>
<dbReference type="OrthoDB" id="62120at2759"/>
<dbReference type="InterPro" id="IPR017853">
    <property type="entry name" value="GH"/>
</dbReference>
<protein>
    <recommendedName>
        <fullName evidence="9">glucan 1,3-beta-glucosidase</fullName>
        <ecNumber evidence="9">3.2.1.58</ecNumber>
    </recommendedName>
</protein>
<comment type="catalytic activity">
    <reaction evidence="8">
        <text>Successive hydrolysis of beta-D-glucose units from the non-reducing ends of (1-&gt;3)-beta-D-glucans, releasing alpha-glucose.</text>
        <dbReference type="EC" id="3.2.1.58"/>
    </reaction>
</comment>
<keyword evidence="13" id="KW-1185">Reference proteome</keyword>
<evidence type="ECO:0000313" key="13">
    <source>
        <dbReference type="Proteomes" id="UP000799772"/>
    </source>
</evidence>
<feature type="domain" description="Glycoside hydrolase family 5" evidence="11">
    <location>
        <begin position="26"/>
        <end position="267"/>
    </location>
</feature>
<proteinExistence type="inferred from homology"/>
<evidence type="ECO:0000256" key="8">
    <source>
        <dbReference type="ARBA" id="ARBA00036824"/>
    </source>
</evidence>
<evidence type="ECO:0000256" key="5">
    <source>
        <dbReference type="ARBA" id="ARBA00022801"/>
    </source>
</evidence>
<evidence type="ECO:0000256" key="7">
    <source>
        <dbReference type="ARBA" id="ARBA00023316"/>
    </source>
</evidence>
<dbReference type="GO" id="GO:0005576">
    <property type="term" value="C:extracellular region"/>
    <property type="evidence" value="ECO:0007669"/>
    <property type="project" value="UniProtKB-SubCell"/>
</dbReference>
<dbReference type="PANTHER" id="PTHR31297:SF1">
    <property type="entry name" value="GLUCAN 1,3-BETA-GLUCOSIDASE I_II-RELATED"/>
    <property type="match status" value="1"/>
</dbReference>
<dbReference type="EC" id="3.2.1.58" evidence="9"/>
<keyword evidence="6 10" id="KW-0326">Glycosidase</keyword>
<keyword evidence="7" id="KW-0961">Cell wall biogenesis/degradation</keyword>
<evidence type="ECO:0000256" key="6">
    <source>
        <dbReference type="ARBA" id="ARBA00023295"/>
    </source>
</evidence>
<name>A0A9P4IEE4_9PEZI</name>
<reference evidence="12" key="1">
    <citation type="journal article" date="2020" name="Stud. Mycol.">
        <title>101 Dothideomycetes genomes: a test case for predicting lifestyles and emergence of pathogens.</title>
        <authorList>
            <person name="Haridas S."/>
            <person name="Albert R."/>
            <person name="Binder M."/>
            <person name="Bloem J."/>
            <person name="Labutti K."/>
            <person name="Salamov A."/>
            <person name="Andreopoulos B."/>
            <person name="Baker S."/>
            <person name="Barry K."/>
            <person name="Bills G."/>
            <person name="Bluhm B."/>
            <person name="Cannon C."/>
            <person name="Castanera R."/>
            <person name="Culley D."/>
            <person name="Daum C."/>
            <person name="Ezra D."/>
            <person name="Gonzalez J."/>
            <person name="Henrissat B."/>
            <person name="Kuo A."/>
            <person name="Liang C."/>
            <person name="Lipzen A."/>
            <person name="Lutzoni F."/>
            <person name="Magnuson J."/>
            <person name="Mondo S."/>
            <person name="Nolan M."/>
            <person name="Ohm R."/>
            <person name="Pangilinan J."/>
            <person name="Park H.-J."/>
            <person name="Ramirez L."/>
            <person name="Alfaro M."/>
            <person name="Sun H."/>
            <person name="Tritt A."/>
            <person name="Yoshinaga Y."/>
            <person name="Zwiers L.-H."/>
            <person name="Turgeon B."/>
            <person name="Goodwin S."/>
            <person name="Spatafora J."/>
            <person name="Crous P."/>
            <person name="Grigoriev I."/>
        </authorList>
    </citation>
    <scope>NUCLEOTIDE SEQUENCE</scope>
    <source>
        <strain evidence="12">CBS 133067</strain>
    </source>
</reference>
<evidence type="ECO:0000256" key="3">
    <source>
        <dbReference type="ARBA" id="ARBA00022525"/>
    </source>
</evidence>
<keyword evidence="3" id="KW-0964">Secreted</keyword>
<dbReference type="GO" id="GO:0009986">
    <property type="term" value="C:cell surface"/>
    <property type="evidence" value="ECO:0007669"/>
    <property type="project" value="TreeGrafter"/>
</dbReference>
<dbReference type="AlphaFoldDB" id="A0A9P4IEE4"/>
<keyword evidence="5 10" id="KW-0378">Hydrolase</keyword>
<evidence type="ECO:0000259" key="11">
    <source>
        <dbReference type="Pfam" id="PF00150"/>
    </source>
</evidence>
<comment type="subcellular location">
    <subcellularLocation>
        <location evidence="1">Secreted</location>
    </subcellularLocation>
</comment>
<sequence>MVPDVFDGTNAVDQYTFDQTPQAKDKLQQHWSTYFTEADIKTLKSYGVNALRIPCGFWTWDNADTPYIQGAEQYLDKALEWARDADMLVWIDLHGHPGSQNGFDNSGREGDVDWQQGNNMDRSISVLTTIATKYGAEKYADVVAGIELVNEPINYGNNDVSKTISWAVQAYNAVRGAAANKDLQIITHDSFEPASSWFGDSKQLNAQSNFYGFALDTHLYQVFVATDSYLDQDGHISKACDWQTTALLPSQQAGLPIYAGEWTATTNACINPDGSSINGTSTQNDCKVPGCQCIVDTPTSQWSNSTKSAVRKFVEAQLSAFEAAGSGYFVWSAKGQGTWSFMQGVEEGWFPKLDGDFQHACDGVH</sequence>
<dbReference type="Proteomes" id="UP000799772">
    <property type="component" value="Unassembled WGS sequence"/>
</dbReference>